<evidence type="ECO:0000313" key="3">
    <source>
        <dbReference type="EMBL" id="TQM36186.1"/>
    </source>
</evidence>
<evidence type="ECO:0000256" key="2">
    <source>
        <dbReference type="SAM" id="Phobius"/>
    </source>
</evidence>
<dbReference type="InterPro" id="IPR053160">
    <property type="entry name" value="MFS_DHA3_Transporter"/>
</dbReference>
<evidence type="ECO:0000313" key="4">
    <source>
        <dbReference type="Proteomes" id="UP000319818"/>
    </source>
</evidence>
<dbReference type="PANTHER" id="PTHR23530:SF1">
    <property type="entry name" value="PERMEASE, MAJOR FACILITATOR SUPERFAMILY-RELATED"/>
    <property type="match status" value="1"/>
</dbReference>
<dbReference type="Gene3D" id="1.20.1250.20">
    <property type="entry name" value="MFS general substrate transporter like domains"/>
    <property type="match status" value="1"/>
</dbReference>
<comment type="caution">
    <text evidence="3">The sequence shown here is derived from an EMBL/GenBank/DDBJ whole genome shotgun (WGS) entry which is preliminary data.</text>
</comment>
<accession>A0A543FQT3</accession>
<protein>
    <submittedName>
        <fullName evidence="3">MFS transporter</fullName>
    </submittedName>
</protein>
<reference evidence="3 4" key="1">
    <citation type="submission" date="2019-06" db="EMBL/GenBank/DDBJ databases">
        <title>Sequencing the genomes of 1000 actinobacteria strains.</title>
        <authorList>
            <person name="Klenk H.-P."/>
        </authorList>
    </citation>
    <scope>NUCLEOTIDE SEQUENCE [LARGE SCALE GENOMIC DNA]</scope>
    <source>
        <strain evidence="3 4">DSM 45511</strain>
    </source>
</reference>
<dbReference type="AlphaFoldDB" id="A0A543FQT3"/>
<dbReference type="Pfam" id="PF07690">
    <property type="entry name" value="MFS_1"/>
    <property type="match status" value="1"/>
</dbReference>
<feature type="transmembrane region" description="Helical" evidence="2">
    <location>
        <begin position="123"/>
        <end position="146"/>
    </location>
</feature>
<feature type="compositionally biased region" description="Basic and acidic residues" evidence="1">
    <location>
        <begin position="380"/>
        <end position="392"/>
    </location>
</feature>
<name>A0A543FQT3_9PSEU</name>
<sequence>MVAWALLADVVPLYSLYALLFTATGLSVAEVSALFAIWSAVAVLAEVPTGAFADRFSRRSCLAAAGVLQAAGFAVWMLLPGFAGFALGFVLWGLGGSLDSGAKEALLYDGLDAVGAAEHYARVAGWVAAMELVAQLPAAFAAMWLFVAGGFPLVGWVSVGTCLVAAGVAVTLPEPPRGDAADGTGYFTTLRTGVVAAARTPGVRPVLLAAAVLGAYDAVEEYFPLLLADWGIPAATIPLATVVIVIGGTAGAVLGGAAGRLPAWALGTVLAAAMVLLGAAGIGGHPAGLVAVAAFYCGYRAALVVVDARLQERIPSATRATVTSVAALGTQLATFAVYAAWATGGAALLAVGGLLIAVALPVLLRRGVAGSGAPGIAATRRSEEGARARRDA</sequence>
<organism evidence="3 4">
    <name type="scientific">Pseudonocardia cypriaca</name>
    <dbReference type="NCBI Taxonomy" id="882449"/>
    <lineage>
        <taxon>Bacteria</taxon>
        <taxon>Bacillati</taxon>
        <taxon>Actinomycetota</taxon>
        <taxon>Actinomycetes</taxon>
        <taxon>Pseudonocardiales</taxon>
        <taxon>Pseudonocardiaceae</taxon>
        <taxon>Pseudonocardia</taxon>
    </lineage>
</organism>
<feature type="transmembrane region" description="Helical" evidence="2">
    <location>
        <begin position="66"/>
        <end position="92"/>
    </location>
</feature>
<feature type="transmembrane region" description="Helical" evidence="2">
    <location>
        <begin position="261"/>
        <end position="282"/>
    </location>
</feature>
<feature type="region of interest" description="Disordered" evidence="1">
    <location>
        <begin position="370"/>
        <end position="392"/>
    </location>
</feature>
<dbReference type="EMBL" id="VFPH01000003">
    <property type="protein sequence ID" value="TQM36186.1"/>
    <property type="molecule type" value="Genomic_DNA"/>
</dbReference>
<dbReference type="RefSeq" id="WP_246122803.1">
    <property type="nucleotide sequence ID" value="NZ_VFPH01000003.1"/>
</dbReference>
<dbReference type="InterPro" id="IPR036259">
    <property type="entry name" value="MFS_trans_sf"/>
</dbReference>
<dbReference type="GO" id="GO:0022857">
    <property type="term" value="F:transmembrane transporter activity"/>
    <property type="evidence" value="ECO:0007669"/>
    <property type="project" value="InterPro"/>
</dbReference>
<evidence type="ECO:0000256" key="1">
    <source>
        <dbReference type="SAM" id="MobiDB-lite"/>
    </source>
</evidence>
<dbReference type="SUPFAM" id="SSF103473">
    <property type="entry name" value="MFS general substrate transporter"/>
    <property type="match status" value="1"/>
</dbReference>
<feature type="transmembrane region" description="Helical" evidence="2">
    <location>
        <begin position="16"/>
        <end position="45"/>
    </location>
</feature>
<dbReference type="Proteomes" id="UP000319818">
    <property type="component" value="Unassembled WGS sequence"/>
</dbReference>
<dbReference type="InterPro" id="IPR011701">
    <property type="entry name" value="MFS"/>
</dbReference>
<feature type="transmembrane region" description="Helical" evidence="2">
    <location>
        <begin position="230"/>
        <end position="254"/>
    </location>
</feature>
<feature type="transmembrane region" description="Helical" evidence="2">
    <location>
        <begin position="347"/>
        <end position="364"/>
    </location>
</feature>
<feature type="transmembrane region" description="Helical" evidence="2">
    <location>
        <begin position="153"/>
        <end position="172"/>
    </location>
</feature>
<feature type="transmembrane region" description="Helical" evidence="2">
    <location>
        <begin position="320"/>
        <end position="341"/>
    </location>
</feature>
<feature type="transmembrane region" description="Helical" evidence="2">
    <location>
        <begin position="288"/>
        <end position="308"/>
    </location>
</feature>
<keyword evidence="2" id="KW-0472">Membrane</keyword>
<keyword evidence="2" id="KW-1133">Transmembrane helix</keyword>
<gene>
    <name evidence="3" type="ORF">FB388_7641</name>
</gene>
<keyword evidence="4" id="KW-1185">Reference proteome</keyword>
<keyword evidence="2" id="KW-0812">Transmembrane</keyword>
<proteinExistence type="predicted"/>
<dbReference type="PANTHER" id="PTHR23530">
    <property type="entry name" value="TRANSPORT PROTEIN-RELATED"/>
    <property type="match status" value="1"/>
</dbReference>